<dbReference type="Proteomes" id="UP000001819">
    <property type="component" value="Chromosome 3"/>
</dbReference>
<evidence type="ECO:0000313" key="1">
    <source>
        <dbReference type="Proteomes" id="UP000001819"/>
    </source>
</evidence>
<dbReference type="RefSeq" id="XP_033233820.1">
    <property type="nucleotide sequence ID" value="XM_033377929.1"/>
</dbReference>
<reference evidence="2" key="2">
    <citation type="submission" date="2025-08" db="UniProtKB">
        <authorList>
            <consortium name="RefSeq"/>
        </authorList>
    </citation>
    <scope>IDENTIFICATION</scope>
    <source>
        <strain evidence="2">MV-25-SWS-2005</strain>
        <tissue evidence="2">Whole body</tissue>
    </source>
</reference>
<proteinExistence type="predicted"/>
<organism evidence="1 2">
    <name type="scientific">Drosophila pseudoobscura pseudoobscura</name>
    <name type="common">Fruit fly</name>
    <dbReference type="NCBI Taxonomy" id="46245"/>
    <lineage>
        <taxon>Eukaryota</taxon>
        <taxon>Metazoa</taxon>
        <taxon>Ecdysozoa</taxon>
        <taxon>Arthropoda</taxon>
        <taxon>Hexapoda</taxon>
        <taxon>Insecta</taxon>
        <taxon>Pterygota</taxon>
        <taxon>Neoptera</taxon>
        <taxon>Endopterygota</taxon>
        <taxon>Diptera</taxon>
        <taxon>Brachycera</taxon>
        <taxon>Muscomorpha</taxon>
        <taxon>Ephydroidea</taxon>
        <taxon>Drosophilidae</taxon>
        <taxon>Drosophila</taxon>
        <taxon>Sophophora</taxon>
    </lineage>
</organism>
<name>A0A6I8VRY0_DROPS</name>
<sequence>MCFLLLLCQKIQRKTSKDGPSSSGDFCYTHSPWRLSCYTIAPAWLSGWKCLRRSISGTDHWQCDCSDAHADATAASADADARDANAWRGISPVSWGGSIQYESADIRYGRC</sequence>
<keyword evidence="1" id="KW-1185">Reference proteome</keyword>
<dbReference type="AlphaFoldDB" id="A0A6I8VRY0"/>
<accession>A0A6I8VRY0</accession>
<protein>
    <submittedName>
        <fullName evidence="2">Uncharacterized protein isoform X10</fullName>
    </submittedName>
</protein>
<gene>
    <name evidence="2" type="primary">LOC4805192</name>
</gene>
<reference evidence="1" key="1">
    <citation type="submission" date="2024-06" db="UniProtKB">
        <authorList>
            <consortium name="RefSeq"/>
        </authorList>
    </citation>
    <scope>NUCLEOTIDE SEQUENCE [LARGE SCALE GENOMIC DNA]</scope>
    <source>
        <strain evidence="1">MV2-25</strain>
    </source>
</reference>
<evidence type="ECO:0000313" key="2">
    <source>
        <dbReference type="RefSeq" id="XP_033233820.1"/>
    </source>
</evidence>